<evidence type="ECO:0000313" key="3">
    <source>
        <dbReference type="EMBL" id="RHA85048.1"/>
    </source>
</evidence>
<dbReference type="RefSeq" id="WP_118173572.1">
    <property type="nucleotide sequence ID" value="NZ_CABJFX010000031.1"/>
</dbReference>
<gene>
    <name evidence="3" type="ORF">DW914_14660</name>
</gene>
<feature type="domain" description="Resolvase/invertase-type recombinase catalytic" evidence="1">
    <location>
        <begin position="11"/>
        <end position="169"/>
    </location>
</feature>
<dbReference type="Pfam" id="PF07508">
    <property type="entry name" value="Recombinase"/>
    <property type="match status" value="1"/>
</dbReference>
<proteinExistence type="predicted"/>
<dbReference type="InterPro" id="IPR025827">
    <property type="entry name" value="Zn_ribbon_recom_dom"/>
</dbReference>
<dbReference type="InterPro" id="IPR050639">
    <property type="entry name" value="SSR_resolvase"/>
</dbReference>
<dbReference type="Gene3D" id="3.40.50.1390">
    <property type="entry name" value="Resolvase, N-terminal catalytic domain"/>
    <property type="match status" value="1"/>
</dbReference>
<dbReference type="InterPro" id="IPR011109">
    <property type="entry name" value="DNA_bind_recombinase_dom"/>
</dbReference>
<dbReference type="SMART" id="SM00857">
    <property type="entry name" value="Resolvase"/>
    <property type="match status" value="1"/>
</dbReference>
<evidence type="ECO:0000259" key="2">
    <source>
        <dbReference type="PROSITE" id="PS51737"/>
    </source>
</evidence>
<dbReference type="Pfam" id="PF00239">
    <property type="entry name" value="Resolvase"/>
    <property type="match status" value="1"/>
</dbReference>
<dbReference type="InterPro" id="IPR038109">
    <property type="entry name" value="DNA_bind_recomb_sf"/>
</dbReference>
<evidence type="ECO:0000313" key="4">
    <source>
        <dbReference type="Proteomes" id="UP000283492"/>
    </source>
</evidence>
<reference evidence="3 4" key="1">
    <citation type="submission" date="2018-08" db="EMBL/GenBank/DDBJ databases">
        <title>A genome reference for cultivated species of the human gut microbiota.</title>
        <authorList>
            <person name="Zou Y."/>
            <person name="Xue W."/>
            <person name="Luo G."/>
        </authorList>
    </citation>
    <scope>NUCLEOTIDE SEQUENCE [LARGE SCALE GENOMIC DNA]</scope>
    <source>
        <strain evidence="3 4">AM42-1AC</strain>
    </source>
</reference>
<dbReference type="EMBL" id="QSFX01000031">
    <property type="protein sequence ID" value="RHA85048.1"/>
    <property type="molecule type" value="Genomic_DNA"/>
</dbReference>
<dbReference type="InterPro" id="IPR036162">
    <property type="entry name" value="Resolvase-like_N_sf"/>
</dbReference>
<accession>A0A3R6E3X0</accession>
<dbReference type="PANTHER" id="PTHR30461:SF23">
    <property type="entry name" value="DNA RECOMBINASE-RELATED"/>
    <property type="match status" value="1"/>
</dbReference>
<dbReference type="Pfam" id="PF13408">
    <property type="entry name" value="Zn_ribbon_recom"/>
    <property type="match status" value="1"/>
</dbReference>
<protein>
    <submittedName>
        <fullName evidence="3">Recombinase</fullName>
    </submittedName>
</protein>
<dbReference type="InterPro" id="IPR006119">
    <property type="entry name" value="Resolv_N"/>
</dbReference>
<dbReference type="PROSITE" id="PS51736">
    <property type="entry name" value="RECOMBINASES_3"/>
    <property type="match status" value="1"/>
</dbReference>
<sequence>MLSNNLSKTYLCGGYLRLSKEDDDIAKSETLQSNSIENQKEYIEDYLQSKPEIRVVDFYIDDGYSGVNFDRPDFQRMLQDIKDKKINCVIVKDLSRLGRNYIEVGKYIERLFPFLGVRFIAINDNFDSADDAALSNNIIVPFKNLINDAYCRDISIKIRSHLEVKRKRGEFIGAFPVYGYMRGEDKNKLIVDPCAAEIVKEIFAMKMEGMSQQAIADELNRLGVLSPAEYKKEQGSGYKTVFQTHSRAKWTAVAVLRVLTNEVYMGTLIQGKESTPNYKVRVREKKPKEEWIRVENAHEAIISRTDFELISDILQKDTRVSTGKSAVSVYSGYLVCADCGCSMVRKKVRSGSLEYVYYVCSGNKKDKDICSSHRISENTLNMAITKTLQLHLKQLGDLQESIRYIRETSGNSDKIKKLVLQSEKRKEDIEKYNRLKLECYEDYKKELITQDEYMLFKKELDNRIEEIQRAITELGKKKRMLLDGGYEKESLLEKFLTSKEIELKRSILVRFISRIYVYEDHRIEIIFRYQDEIRQLLGIVEEIKQEVALEEVI</sequence>
<dbReference type="SUPFAM" id="SSF53041">
    <property type="entry name" value="Resolvase-like"/>
    <property type="match status" value="1"/>
</dbReference>
<name>A0A3R6E3X0_9FIRM</name>
<dbReference type="Gene3D" id="3.90.1750.20">
    <property type="entry name" value="Putative Large Serine Recombinase, Chain B, Domain 2"/>
    <property type="match status" value="1"/>
</dbReference>
<feature type="domain" description="Recombinase" evidence="2">
    <location>
        <begin position="177"/>
        <end position="320"/>
    </location>
</feature>
<evidence type="ECO:0000259" key="1">
    <source>
        <dbReference type="PROSITE" id="PS51736"/>
    </source>
</evidence>
<dbReference type="AlphaFoldDB" id="A0A3R6E3X0"/>
<dbReference type="Proteomes" id="UP000283492">
    <property type="component" value="Unassembled WGS sequence"/>
</dbReference>
<dbReference type="PANTHER" id="PTHR30461">
    <property type="entry name" value="DNA-INVERTASE FROM LAMBDOID PROPHAGE"/>
    <property type="match status" value="1"/>
</dbReference>
<dbReference type="PROSITE" id="PS51737">
    <property type="entry name" value="RECOMBINASE_DNA_BIND"/>
    <property type="match status" value="1"/>
</dbReference>
<dbReference type="GO" id="GO:0003677">
    <property type="term" value="F:DNA binding"/>
    <property type="evidence" value="ECO:0007669"/>
    <property type="project" value="InterPro"/>
</dbReference>
<dbReference type="GO" id="GO:0000150">
    <property type="term" value="F:DNA strand exchange activity"/>
    <property type="evidence" value="ECO:0007669"/>
    <property type="project" value="InterPro"/>
</dbReference>
<comment type="caution">
    <text evidence="3">The sequence shown here is derived from an EMBL/GenBank/DDBJ whole genome shotgun (WGS) entry which is preliminary data.</text>
</comment>
<organism evidence="3 4">
    <name type="scientific">Roseburia inulinivorans</name>
    <dbReference type="NCBI Taxonomy" id="360807"/>
    <lineage>
        <taxon>Bacteria</taxon>
        <taxon>Bacillati</taxon>
        <taxon>Bacillota</taxon>
        <taxon>Clostridia</taxon>
        <taxon>Lachnospirales</taxon>
        <taxon>Lachnospiraceae</taxon>
        <taxon>Roseburia</taxon>
    </lineage>
</organism>